<feature type="domain" description="Reverse transcriptase" evidence="1">
    <location>
        <begin position="1"/>
        <end position="156"/>
    </location>
</feature>
<keyword evidence="3" id="KW-1185">Reference proteome</keyword>
<dbReference type="PROSITE" id="PS50878">
    <property type="entry name" value="RT_POL"/>
    <property type="match status" value="1"/>
</dbReference>
<sequence length="156" mass="17684">MRGRGFARLNQALLTLLPKRADAATFGDYRPISLIHLVAKVFAKVLSLRLGPELDHLVCPNQNAFIPGRSLHNNFVLVKQSTRLLHQLKAPRALLKLDLTKAFDSISWPFVFEVLQRYGFGTRFRAWMAILLSSASTRVLLNGDPGPPIWHRRGFR</sequence>
<evidence type="ECO:0000259" key="1">
    <source>
        <dbReference type="PROSITE" id="PS50878"/>
    </source>
</evidence>
<reference evidence="2" key="3">
    <citation type="submission" date="2022-01" db="UniProtKB">
        <authorList>
            <consortium name="EnsemblPlants"/>
        </authorList>
    </citation>
    <scope>IDENTIFICATION</scope>
    <source>
        <strain evidence="2">subsp. vulgare</strain>
    </source>
</reference>
<reference evidence="3" key="1">
    <citation type="journal article" date="2012" name="Nature">
        <title>A physical, genetic and functional sequence assembly of the barley genome.</title>
        <authorList>
            <consortium name="The International Barley Genome Sequencing Consortium"/>
            <person name="Mayer K.F."/>
            <person name="Waugh R."/>
            <person name="Brown J.W."/>
            <person name="Schulman A."/>
            <person name="Langridge P."/>
            <person name="Platzer M."/>
            <person name="Fincher G.B."/>
            <person name="Muehlbauer G.J."/>
            <person name="Sato K."/>
            <person name="Close T.J."/>
            <person name="Wise R.P."/>
            <person name="Stein N."/>
        </authorList>
    </citation>
    <scope>NUCLEOTIDE SEQUENCE [LARGE SCALE GENOMIC DNA]</scope>
    <source>
        <strain evidence="3">cv. Morex</strain>
    </source>
</reference>
<dbReference type="SMR" id="A0A8I6XXF4"/>
<dbReference type="InterPro" id="IPR000477">
    <property type="entry name" value="RT_dom"/>
</dbReference>
<dbReference type="Gramene" id="HORVU.MOREX.r3.3HG0250920.1">
    <property type="protein sequence ID" value="HORVU.MOREX.r3.3HG0250920.1.CDS1"/>
    <property type="gene ID" value="HORVU.MOREX.r3.3HG0250920"/>
</dbReference>
<proteinExistence type="predicted"/>
<accession>A0A8I6XXF4</accession>
<dbReference type="Proteomes" id="UP000011116">
    <property type="component" value="Chromosome 3H"/>
</dbReference>
<name>A0A8I6XXF4_HORVV</name>
<protein>
    <recommendedName>
        <fullName evidence="1">Reverse transcriptase domain-containing protein</fullName>
    </recommendedName>
</protein>
<evidence type="ECO:0000313" key="3">
    <source>
        <dbReference type="Proteomes" id="UP000011116"/>
    </source>
</evidence>
<dbReference type="PANTHER" id="PTHR19446">
    <property type="entry name" value="REVERSE TRANSCRIPTASES"/>
    <property type="match status" value="1"/>
</dbReference>
<dbReference type="EnsemblPlants" id="HORVU.MOREX.r3.3HG0250920.1">
    <property type="protein sequence ID" value="HORVU.MOREX.r3.3HG0250920.1.CDS1"/>
    <property type="gene ID" value="HORVU.MOREX.r3.3HG0250920"/>
</dbReference>
<reference evidence="2" key="2">
    <citation type="submission" date="2020-10" db="EMBL/GenBank/DDBJ databases">
        <authorList>
            <person name="Scholz U."/>
            <person name="Mascher M."/>
            <person name="Fiebig A."/>
        </authorList>
    </citation>
    <scope>NUCLEOTIDE SEQUENCE [LARGE SCALE GENOMIC DNA]</scope>
    <source>
        <strain evidence="2">cv. Morex</strain>
    </source>
</reference>
<dbReference type="AlphaFoldDB" id="A0A8I6XXF4"/>
<organism evidence="2 3">
    <name type="scientific">Hordeum vulgare subsp. vulgare</name>
    <name type="common">Domesticated barley</name>
    <dbReference type="NCBI Taxonomy" id="112509"/>
    <lineage>
        <taxon>Eukaryota</taxon>
        <taxon>Viridiplantae</taxon>
        <taxon>Streptophyta</taxon>
        <taxon>Embryophyta</taxon>
        <taxon>Tracheophyta</taxon>
        <taxon>Spermatophyta</taxon>
        <taxon>Magnoliopsida</taxon>
        <taxon>Liliopsida</taxon>
        <taxon>Poales</taxon>
        <taxon>Poaceae</taxon>
        <taxon>BOP clade</taxon>
        <taxon>Pooideae</taxon>
        <taxon>Triticodae</taxon>
        <taxon>Triticeae</taxon>
        <taxon>Hordeinae</taxon>
        <taxon>Hordeum</taxon>
    </lineage>
</organism>
<dbReference type="Pfam" id="PF00078">
    <property type="entry name" value="RVT_1"/>
    <property type="match status" value="1"/>
</dbReference>
<evidence type="ECO:0000313" key="2">
    <source>
        <dbReference type="EnsemblPlants" id="HORVU.MOREX.r3.3HG0250920.1.CDS1"/>
    </source>
</evidence>